<reference evidence="1" key="2">
    <citation type="journal article" date="2024" name="Plant">
        <title>Genomic evolution and insights into agronomic trait innovations of Sesamum species.</title>
        <authorList>
            <person name="Miao H."/>
            <person name="Wang L."/>
            <person name="Qu L."/>
            <person name="Liu H."/>
            <person name="Sun Y."/>
            <person name="Le M."/>
            <person name="Wang Q."/>
            <person name="Wei S."/>
            <person name="Zheng Y."/>
            <person name="Lin W."/>
            <person name="Duan Y."/>
            <person name="Cao H."/>
            <person name="Xiong S."/>
            <person name="Wang X."/>
            <person name="Wei L."/>
            <person name="Li C."/>
            <person name="Ma Q."/>
            <person name="Ju M."/>
            <person name="Zhao R."/>
            <person name="Li G."/>
            <person name="Mu C."/>
            <person name="Tian Q."/>
            <person name="Mei H."/>
            <person name="Zhang T."/>
            <person name="Gao T."/>
            <person name="Zhang H."/>
        </authorList>
    </citation>
    <scope>NUCLEOTIDE SEQUENCE</scope>
    <source>
        <strain evidence="1">KEN1</strain>
    </source>
</reference>
<protein>
    <submittedName>
        <fullName evidence="1">Uncharacterized protein</fullName>
    </submittedName>
</protein>
<accession>A0AAW2TMI4</accession>
<reference evidence="1" key="1">
    <citation type="submission" date="2020-06" db="EMBL/GenBank/DDBJ databases">
        <authorList>
            <person name="Li T."/>
            <person name="Hu X."/>
            <person name="Zhang T."/>
            <person name="Song X."/>
            <person name="Zhang H."/>
            <person name="Dai N."/>
            <person name="Sheng W."/>
            <person name="Hou X."/>
            <person name="Wei L."/>
        </authorList>
    </citation>
    <scope>NUCLEOTIDE SEQUENCE</scope>
    <source>
        <strain evidence="1">KEN1</strain>
        <tissue evidence="1">Leaf</tissue>
    </source>
</reference>
<comment type="caution">
    <text evidence="1">The sequence shown here is derived from an EMBL/GenBank/DDBJ whole genome shotgun (WGS) entry which is preliminary data.</text>
</comment>
<sequence length="139" mass="14422">MPLVYRCSRATFSNQDWCSCGSVVPSYSGMAEVRQFTGNSSAITPSVKGMPACSSAGAPITWYWISCNTFWRYCNRATNYGGTSPAWAGSCVAGPSTALGLGIVNAGSACSRTVTSDGVVTSAGTRTASCSLMVEVIIC</sequence>
<name>A0AAW2TMI4_9LAMI</name>
<gene>
    <name evidence="1" type="ORF">Slati_3894600</name>
</gene>
<evidence type="ECO:0000313" key="1">
    <source>
        <dbReference type="EMBL" id="KAL0405807.1"/>
    </source>
</evidence>
<organism evidence="1">
    <name type="scientific">Sesamum latifolium</name>
    <dbReference type="NCBI Taxonomy" id="2727402"/>
    <lineage>
        <taxon>Eukaryota</taxon>
        <taxon>Viridiplantae</taxon>
        <taxon>Streptophyta</taxon>
        <taxon>Embryophyta</taxon>
        <taxon>Tracheophyta</taxon>
        <taxon>Spermatophyta</taxon>
        <taxon>Magnoliopsida</taxon>
        <taxon>eudicotyledons</taxon>
        <taxon>Gunneridae</taxon>
        <taxon>Pentapetalae</taxon>
        <taxon>asterids</taxon>
        <taxon>lamiids</taxon>
        <taxon>Lamiales</taxon>
        <taxon>Pedaliaceae</taxon>
        <taxon>Sesamum</taxon>
    </lineage>
</organism>
<dbReference type="AlphaFoldDB" id="A0AAW2TMI4"/>
<proteinExistence type="predicted"/>
<dbReference type="EMBL" id="JACGWN010000014">
    <property type="protein sequence ID" value="KAL0405807.1"/>
    <property type="molecule type" value="Genomic_DNA"/>
</dbReference>